<keyword evidence="2" id="KW-1185">Reference proteome</keyword>
<name>A0AAN1XXX9_UNVUL</name>
<dbReference type="InterPro" id="IPR006626">
    <property type="entry name" value="PbH1"/>
</dbReference>
<sequence>MNVAACTTVNVAAGTYAENVIIAHALVLKGAQAGVDARSTRGAESTINGGAGAAITVNADNVTVDGFTLGGPVSQGSAAIVMMGANSGETIQNTIVNNPGRAASFNTSATIFRQNRVVNGTTSGDGFQANTSPVHDVTLANNAFGGATAAAYNADITIIEGNKNIVVTGNSSTRDGTLVALFKTDGALVSGNTVVGDPSSSAIYVGGADTNVTVSGNVVSGAGSAVNVANAFGDGANLNVRITRNTLKGNVNGVKVGQTAVTGSSVVVANRNILTGNSTAGVNNLSSIQVDATCNWWGAKDGPGPIGPGSGDKVTANVTFSPWLRSTDLDHPCNAQDESEGS</sequence>
<gene>
    <name evidence="1" type="ORF">WPS_27170</name>
</gene>
<evidence type="ECO:0000313" key="1">
    <source>
        <dbReference type="EMBL" id="BDE07441.1"/>
    </source>
</evidence>
<dbReference type="InterPro" id="IPR012334">
    <property type="entry name" value="Pectin_lyas_fold"/>
</dbReference>
<organism evidence="1 2">
    <name type="scientific">Vulcanimicrobium alpinum</name>
    <dbReference type="NCBI Taxonomy" id="3016050"/>
    <lineage>
        <taxon>Bacteria</taxon>
        <taxon>Bacillati</taxon>
        <taxon>Vulcanimicrobiota</taxon>
        <taxon>Vulcanimicrobiia</taxon>
        <taxon>Vulcanimicrobiales</taxon>
        <taxon>Vulcanimicrobiaceae</taxon>
        <taxon>Vulcanimicrobium</taxon>
    </lineage>
</organism>
<reference evidence="1 2" key="1">
    <citation type="journal article" date="2022" name="ISME Commun">
        <title>Vulcanimicrobium alpinus gen. nov. sp. nov., the first cultivated representative of the candidate phylum 'Eremiobacterota', is a metabolically versatile aerobic anoxygenic phototroph.</title>
        <authorList>
            <person name="Yabe S."/>
            <person name="Muto K."/>
            <person name="Abe K."/>
            <person name="Yokota A."/>
            <person name="Staudigel H."/>
            <person name="Tebo B.M."/>
        </authorList>
    </citation>
    <scope>NUCLEOTIDE SEQUENCE [LARGE SCALE GENOMIC DNA]</scope>
    <source>
        <strain evidence="1 2">WC8-2</strain>
    </source>
</reference>
<dbReference type="EMBL" id="AP025523">
    <property type="protein sequence ID" value="BDE07441.1"/>
    <property type="molecule type" value="Genomic_DNA"/>
</dbReference>
<proteinExistence type="predicted"/>
<dbReference type="SMART" id="SM00710">
    <property type="entry name" value="PbH1"/>
    <property type="match status" value="6"/>
</dbReference>
<dbReference type="Gene3D" id="2.160.20.10">
    <property type="entry name" value="Single-stranded right-handed beta-helix, Pectin lyase-like"/>
    <property type="match status" value="1"/>
</dbReference>
<accession>A0AAN1XXX9</accession>
<protein>
    <recommendedName>
        <fullName evidence="3">Right handed beta helix domain-containing protein</fullName>
    </recommendedName>
</protein>
<evidence type="ECO:0000313" key="2">
    <source>
        <dbReference type="Proteomes" id="UP001317532"/>
    </source>
</evidence>
<dbReference type="KEGG" id="vab:WPS_27170"/>
<dbReference type="AlphaFoldDB" id="A0AAN1XXX9"/>
<dbReference type="SUPFAM" id="SSF51126">
    <property type="entry name" value="Pectin lyase-like"/>
    <property type="match status" value="1"/>
</dbReference>
<dbReference type="InterPro" id="IPR011050">
    <property type="entry name" value="Pectin_lyase_fold/virulence"/>
</dbReference>
<dbReference type="Proteomes" id="UP001317532">
    <property type="component" value="Chromosome"/>
</dbReference>
<evidence type="ECO:0008006" key="3">
    <source>
        <dbReference type="Google" id="ProtNLM"/>
    </source>
</evidence>